<dbReference type="AlphaFoldDB" id="A0A031LVA6"/>
<accession>A0A031LVA6</accession>
<comment type="caution">
    <text evidence="1">The sequence shown here is derived from an EMBL/GenBank/DDBJ whole genome shotgun (WGS) entry which is preliminary data.</text>
</comment>
<keyword evidence="2" id="KW-1185">Reference proteome</keyword>
<proteinExistence type="predicted"/>
<protein>
    <submittedName>
        <fullName evidence="1">Uncharacterized protein</fullName>
    </submittedName>
</protein>
<organism evidence="1 2">
    <name type="scientific">Candidatus Acidianus copahuensis</name>
    <dbReference type="NCBI Taxonomy" id="1160895"/>
    <lineage>
        <taxon>Archaea</taxon>
        <taxon>Thermoproteota</taxon>
        <taxon>Thermoprotei</taxon>
        <taxon>Sulfolobales</taxon>
        <taxon>Sulfolobaceae</taxon>
        <taxon>Acidianus</taxon>
    </lineage>
</organism>
<dbReference type="Proteomes" id="UP000024332">
    <property type="component" value="Unassembled WGS sequence"/>
</dbReference>
<dbReference type="RefSeq" id="WP_048098583.1">
    <property type="nucleotide sequence ID" value="NZ_JFZT01000015.1"/>
</dbReference>
<gene>
    <name evidence="1" type="ORF">CM19_01155</name>
</gene>
<name>A0A031LVA6_9CREN</name>
<evidence type="ECO:0000313" key="2">
    <source>
        <dbReference type="Proteomes" id="UP000024332"/>
    </source>
</evidence>
<sequence length="111" mass="13118">MYTKNDCNILGIALVGITRKFSSSTIKKIEDRLIAFIKDKIPRTFIQKFYYKPFFNTMVYVHNELSDLVFRPRRWELPLVRIISQNKDISDEVKNLVSEIENRVNSFQGLT</sequence>
<dbReference type="EMBL" id="JFZT01000015">
    <property type="protein sequence ID" value="EZQ11424.1"/>
    <property type="molecule type" value="Genomic_DNA"/>
</dbReference>
<evidence type="ECO:0000313" key="1">
    <source>
        <dbReference type="EMBL" id="EZQ11424.1"/>
    </source>
</evidence>
<reference evidence="1 2" key="1">
    <citation type="submission" date="2014-03" db="EMBL/GenBank/DDBJ databases">
        <title>Draft genome sequence of the novel thermoacidophilic archaea Acidianus copahuensis ALE1 strain, isolated from Copahue volcanic area in Neuquen Argentina.</title>
        <authorList>
            <person name="Urbieta M.S."/>
            <person name="Rascovan N."/>
            <person name="Castro C."/>
            <person name="Revale S."/>
            <person name="Giaveno M.A."/>
            <person name="Vazquez M.P."/>
            <person name="Donati E.R."/>
        </authorList>
    </citation>
    <scope>NUCLEOTIDE SEQUENCE [LARGE SCALE GENOMIC DNA]</scope>
    <source>
        <strain evidence="1 2">ALE1</strain>
    </source>
</reference>
<dbReference type="STRING" id="1160895.CM19_01155"/>